<protein>
    <submittedName>
        <fullName evidence="2">Carboxymuconolactone decarboxylase family protein</fullName>
    </submittedName>
</protein>
<accession>A0ABU4HTT6</accession>
<dbReference type="PANTHER" id="PTHR34846">
    <property type="entry name" value="4-CARBOXYMUCONOLACTONE DECARBOXYLASE FAMILY PROTEIN (AFU_ORTHOLOGUE AFUA_6G11590)"/>
    <property type="match status" value="1"/>
</dbReference>
<dbReference type="Pfam" id="PF02627">
    <property type="entry name" value="CMD"/>
    <property type="match status" value="1"/>
</dbReference>
<dbReference type="SUPFAM" id="SSF69118">
    <property type="entry name" value="AhpD-like"/>
    <property type="match status" value="1"/>
</dbReference>
<feature type="domain" description="Carboxymuconolactone decarboxylase-like" evidence="1">
    <location>
        <begin position="32"/>
        <end position="96"/>
    </location>
</feature>
<dbReference type="RefSeq" id="WP_318598585.1">
    <property type="nucleotide sequence ID" value="NZ_JAWSTH010000049.1"/>
</dbReference>
<dbReference type="NCBIfam" id="TIGR00778">
    <property type="entry name" value="ahpD_dom"/>
    <property type="match status" value="1"/>
</dbReference>
<reference evidence="3" key="1">
    <citation type="submission" date="2023-07" db="EMBL/GenBank/DDBJ databases">
        <title>Conexibacter stalactiti sp. nov., isolated from stalactites in a lava cave and emended description of the genus Conexibacter.</title>
        <authorList>
            <person name="Lee S.D."/>
        </authorList>
    </citation>
    <scope>NUCLEOTIDE SEQUENCE [LARGE SCALE GENOMIC DNA]</scope>
    <source>
        <strain evidence="3">KCTC 39840</strain>
    </source>
</reference>
<dbReference type="PANTHER" id="PTHR34846:SF10">
    <property type="entry name" value="CYTOPLASMIC PROTEIN"/>
    <property type="match status" value="1"/>
</dbReference>
<gene>
    <name evidence="2" type="ORF">R7226_17785</name>
</gene>
<keyword evidence="3" id="KW-1185">Reference proteome</keyword>
<evidence type="ECO:0000313" key="3">
    <source>
        <dbReference type="Proteomes" id="UP001284601"/>
    </source>
</evidence>
<dbReference type="InterPro" id="IPR029032">
    <property type="entry name" value="AhpD-like"/>
</dbReference>
<evidence type="ECO:0000259" key="1">
    <source>
        <dbReference type="Pfam" id="PF02627"/>
    </source>
</evidence>
<dbReference type="InterPro" id="IPR004675">
    <property type="entry name" value="AhpD_core"/>
</dbReference>
<evidence type="ECO:0000313" key="2">
    <source>
        <dbReference type="EMBL" id="MDW5596204.1"/>
    </source>
</evidence>
<dbReference type="Proteomes" id="UP001284601">
    <property type="component" value="Unassembled WGS sequence"/>
</dbReference>
<proteinExistence type="predicted"/>
<dbReference type="InterPro" id="IPR003779">
    <property type="entry name" value="CMD-like"/>
</dbReference>
<name>A0ABU4HTT6_9ACTN</name>
<comment type="caution">
    <text evidence="2">The sequence shown here is derived from an EMBL/GenBank/DDBJ whole genome shotgun (WGS) entry which is preliminary data.</text>
</comment>
<dbReference type="EMBL" id="JAWSTH010000049">
    <property type="protein sequence ID" value="MDW5596204.1"/>
    <property type="molecule type" value="Genomic_DNA"/>
</dbReference>
<dbReference type="Gene3D" id="1.20.1290.10">
    <property type="entry name" value="AhpD-like"/>
    <property type="match status" value="1"/>
</dbReference>
<sequence length="156" mass="17104">MSTHTNTTPRIDSMALAGGPVAAMVRLEQRIELDPTIRELVKLRASIVNGCAFCIDMHWTDARAAGESEQRLSQVASWDESPYFDARERAALALTDSVTHVGETRVPDDVWEAAAAQFDDTELAHLVIAIAAINFWNRVAIATRKLPASWTEEAAA</sequence>
<organism evidence="2 3">
    <name type="scientific">Conexibacter stalactiti</name>
    <dbReference type="NCBI Taxonomy" id="1940611"/>
    <lineage>
        <taxon>Bacteria</taxon>
        <taxon>Bacillati</taxon>
        <taxon>Actinomycetota</taxon>
        <taxon>Thermoleophilia</taxon>
        <taxon>Solirubrobacterales</taxon>
        <taxon>Conexibacteraceae</taxon>
        <taxon>Conexibacter</taxon>
    </lineage>
</organism>